<dbReference type="RefSeq" id="WP_115542441.1">
    <property type="nucleotide sequence ID" value="NZ_NXLQ01000002.1"/>
</dbReference>
<comment type="caution">
    <text evidence="4">The sequence shown here is derived from an EMBL/GenBank/DDBJ whole genome shotgun (WGS) entry which is preliminary data.</text>
</comment>
<evidence type="ECO:0000256" key="1">
    <source>
        <dbReference type="ARBA" id="ARBA00006484"/>
    </source>
</evidence>
<proteinExistence type="inferred from homology"/>
<evidence type="ECO:0000313" key="5">
    <source>
        <dbReference type="Proteomes" id="UP000256379"/>
    </source>
</evidence>
<evidence type="ECO:0000256" key="3">
    <source>
        <dbReference type="RuleBase" id="RU000363"/>
    </source>
</evidence>
<keyword evidence="2" id="KW-0560">Oxidoreductase</keyword>
<reference evidence="4 5" key="1">
    <citation type="submission" date="2018-04" db="EMBL/GenBank/DDBJ databases">
        <title>Novel Campyloabacter and Helicobacter Species and Strains.</title>
        <authorList>
            <person name="Mannion A.J."/>
            <person name="Shen Z."/>
            <person name="Fox J.G."/>
        </authorList>
    </citation>
    <scope>NUCLEOTIDE SEQUENCE [LARGE SCALE GENOMIC DNA]</scope>
    <source>
        <strain evidence="4 5">MIT 17-337</strain>
    </source>
</reference>
<dbReference type="PANTHER" id="PTHR42901:SF1">
    <property type="entry name" value="ALCOHOL DEHYDROGENASE"/>
    <property type="match status" value="1"/>
</dbReference>
<accession>A0A3D8IRC0</accession>
<dbReference type="SUPFAM" id="SSF51735">
    <property type="entry name" value="NAD(P)-binding Rossmann-fold domains"/>
    <property type="match status" value="1"/>
</dbReference>
<dbReference type="AlphaFoldDB" id="A0A3D8IRC0"/>
<protein>
    <submittedName>
        <fullName evidence="4">NAD(P)-dependent oxidoreductase</fullName>
    </submittedName>
</protein>
<dbReference type="PROSITE" id="PS00061">
    <property type="entry name" value="ADH_SHORT"/>
    <property type="match status" value="1"/>
</dbReference>
<name>A0A3D8IRC0_9HELI</name>
<organism evidence="4 5">
    <name type="scientific">Helicobacter didelphidarum</name>
    <dbReference type="NCBI Taxonomy" id="2040648"/>
    <lineage>
        <taxon>Bacteria</taxon>
        <taxon>Pseudomonadati</taxon>
        <taxon>Campylobacterota</taxon>
        <taxon>Epsilonproteobacteria</taxon>
        <taxon>Campylobacterales</taxon>
        <taxon>Helicobacteraceae</taxon>
        <taxon>Helicobacter</taxon>
    </lineage>
</organism>
<dbReference type="Proteomes" id="UP000256379">
    <property type="component" value="Unassembled WGS sequence"/>
</dbReference>
<dbReference type="InterPro" id="IPR036291">
    <property type="entry name" value="NAD(P)-bd_dom_sf"/>
</dbReference>
<evidence type="ECO:0000313" key="4">
    <source>
        <dbReference type="EMBL" id="RDU67144.1"/>
    </source>
</evidence>
<dbReference type="FunFam" id="3.40.50.720:FF:000047">
    <property type="entry name" value="NADP-dependent L-serine/L-allo-threonine dehydrogenase"/>
    <property type="match status" value="1"/>
</dbReference>
<gene>
    <name evidence="4" type="ORF">CQA53_02525</name>
</gene>
<dbReference type="Gene3D" id="3.40.50.720">
    <property type="entry name" value="NAD(P)-binding Rossmann-like Domain"/>
    <property type="match status" value="1"/>
</dbReference>
<dbReference type="PANTHER" id="PTHR42901">
    <property type="entry name" value="ALCOHOL DEHYDROGENASE"/>
    <property type="match status" value="1"/>
</dbReference>
<dbReference type="Pfam" id="PF00106">
    <property type="entry name" value="adh_short"/>
    <property type="match status" value="1"/>
</dbReference>
<comment type="similarity">
    <text evidence="1 3">Belongs to the short-chain dehydrogenases/reductases (SDR) family.</text>
</comment>
<dbReference type="GO" id="GO:0016616">
    <property type="term" value="F:oxidoreductase activity, acting on the CH-OH group of donors, NAD or NADP as acceptor"/>
    <property type="evidence" value="ECO:0007669"/>
    <property type="project" value="UniProtKB-ARBA"/>
</dbReference>
<keyword evidence="5" id="KW-1185">Reference proteome</keyword>
<dbReference type="InterPro" id="IPR020904">
    <property type="entry name" value="Sc_DH/Rdtase_CS"/>
</dbReference>
<dbReference type="PRINTS" id="PR00080">
    <property type="entry name" value="SDRFAMILY"/>
</dbReference>
<evidence type="ECO:0000256" key="2">
    <source>
        <dbReference type="ARBA" id="ARBA00023002"/>
    </source>
</evidence>
<dbReference type="EMBL" id="NXLQ01000002">
    <property type="protein sequence ID" value="RDU67144.1"/>
    <property type="molecule type" value="Genomic_DNA"/>
</dbReference>
<dbReference type="PRINTS" id="PR00081">
    <property type="entry name" value="GDHRDH"/>
</dbReference>
<dbReference type="InterPro" id="IPR002347">
    <property type="entry name" value="SDR_fam"/>
</dbReference>
<dbReference type="OrthoDB" id="658698at2"/>
<sequence>MNILITGASSGFGRSLALKYAHEWDNLQLYLVARRGEKLQILRNEILTMKKNISVILGTGDVCNKSFIDNFTNNIDVDILVNNAGLARGIESAEKTQFHDWEEMIEVNIKALSYLTHKILPSMVKRKSGHIINIGSIAGTYPYPGGNVYGASKAFVKQFSRNLRADLYDKNIRISNIEPGLCDGSDFSITRFHGDSQKAQNVYANTFPLHADDIANIIFWVSTQPQHININSIEVMPTTQASAGLNVYRI</sequence>